<dbReference type="PANTHER" id="PTHR47791:SF4">
    <property type="entry name" value="(PUTATIVE SECRETED PROTEIN)-RELATED"/>
    <property type="match status" value="1"/>
</dbReference>
<dbReference type="GO" id="GO:0016787">
    <property type="term" value="F:hydrolase activity"/>
    <property type="evidence" value="ECO:0007669"/>
    <property type="project" value="UniProtKB-KW"/>
</dbReference>
<evidence type="ECO:0000313" key="3">
    <source>
        <dbReference type="Proteomes" id="UP000288102"/>
    </source>
</evidence>
<keyword evidence="3" id="KW-1185">Reference proteome</keyword>
<dbReference type="EMBL" id="QWDM01000001">
    <property type="protein sequence ID" value="RUT72158.1"/>
    <property type="molecule type" value="Genomic_DNA"/>
</dbReference>
<dbReference type="GO" id="GO:0005975">
    <property type="term" value="P:carbohydrate metabolic process"/>
    <property type="evidence" value="ECO:0007669"/>
    <property type="project" value="InterPro"/>
</dbReference>
<keyword evidence="1" id="KW-0732">Signal</keyword>
<accession>A0A434ACQ3</accession>
<evidence type="ECO:0000256" key="1">
    <source>
        <dbReference type="SAM" id="SignalP"/>
    </source>
</evidence>
<dbReference type="InterPro" id="IPR014512">
    <property type="entry name" value="O_gly_hydro"/>
</dbReference>
<sequence length="392" mass="45694">MKKIVTAIILGIVFIAQAQGQQKIEPYKEYKNRAESFYELVYGLYYLPKYNLFSEYYPNTNQPNLNYFNDGEKAAKEVSFLWPFSGMTSAVNILYKIDKKKYNTSLKNLIEAQKQYRDTIRKPIGYQAYPTRLEKSDRYYDDNGLVGIDYIEAYSNTKQKSYLKDAKEVFEFIISGWNSDLEGGVTWLEGIYDQKPACSNGKATVLALKIYEQTKDKYYLDWGLKFYNWMHSHLKAEENIYWNDMKTADRSVLKTAWTYNTGTMLQAAVSLYKITGNKMYLNEAQSLAEGSYLYFGKKQTDGRISILDNPWFTVVLFRGYQDLYAVDQNSKYINTIIKNIDFAWANARDDKGLLYSDWNAEKDESKTPKWLLNQAAVIELYARIALIKKQNT</sequence>
<dbReference type="AlphaFoldDB" id="A0A434ACQ3"/>
<dbReference type="InterPro" id="IPR005198">
    <property type="entry name" value="Glyco_hydro_76"/>
</dbReference>
<dbReference type="Gene3D" id="1.50.10.20">
    <property type="match status" value="1"/>
</dbReference>
<dbReference type="PIRSF" id="PIRSF021505">
    <property type="entry name" value="O_gly_hdrol"/>
    <property type="match status" value="1"/>
</dbReference>
<feature type="signal peptide" evidence="1">
    <location>
        <begin position="1"/>
        <end position="18"/>
    </location>
</feature>
<dbReference type="RefSeq" id="WP_127336454.1">
    <property type="nucleotide sequence ID" value="NZ_QWDM01000001.1"/>
</dbReference>
<dbReference type="PANTHER" id="PTHR47791">
    <property type="entry name" value="MEIOTICALLY UP-REGULATED GENE 191 PROTEIN"/>
    <property type="match status" value="1"/>
</dbReference>
<dbReference type="InterPro" id="IPR008928">
    <property type="entry name" value="6-hairpin_glycosidase_sf"/>
</dbReference>
<dbReference type="Pfam" id="PF03663">
    <property type="entry name" value="Glyco_hydro_76"/>
    <property type="match status" value="1"/>
</dbReference>
<feature type="chain" id="PRO_5019229965" evidence="1">
    <location>
        <begin position="19"/>
        <end position="392"/>
    </location>
</feature>
<reference evidence="3" key="1">
    <citation type="journal article" date="2019" name="Syst. Appl. Microbiol.">
        <title>Flavobacterium circumlabens sp. nov. and Flavobacterium cupreum sp. nov., two psychrotrophic species isolated from Antarctic environmental samples.</title>
        <authorList>
            <person name="Kralova S."/>
            <person name="Busse H.-J."/>
            <person name="Svec P."/>
            <person name="Maslanova I."/>
            <person name="Stankova E."/>
            <person name="Bartak M."/>
            <person name="Sedlacek I."/>
        </authorList>
    </citation>
    <scope>NUCLEOTIDE SEQUENCE [LARGE SCALE GENOMIC DNA]</scope>
    <source>
        <strain evidence="3">CCM 8825</strain>
    </source>
</reference>
<gene>
    <name evidence="2" type="ORF">D0817_00620</name>
</gene>
<dbReference type="Proteomes" id="UP000288102">
    <property type="component" value="Unassembled WGS sequence"/>
</dbReference>
<keyword evidence="2" id="KW-0378">Hydrolase</keyword>
<dbReference type="OrthoDB" id="2505409at2"/>
<name>A0A434ACQ3_9FLAO</name>
<evidence type="ECO:0000313" key="2">
    <source>
        <dbReference type="EMBL" id="RUT72158.1"/>
    </source>
</evidence>
<proteinExistence type="predicted"/>
<dbReference type="SUPFAM" id="SSF48208">
    <property type="entry name" value="Six-hairpin glycosidases"/>
    <property type="match status" value="1"/>
</dbReference>
<organism evidence="2 3">
    <name type="scientific">Flavobacterium cupreum</name>
    <dbReference type="NCBI Taxonomy" id="2133766"/>
    <lineage>
        <taxon>Bacteria</taxon>
        <taxon>Pseudomonadati</taxon>
        <taxon>Bacteroidota</taxon>
        <taxon>Flavobacteriia</taxon>
        <taxon>Flavobacteriales</taxon>
        <taxon>Flavobacteriaceae</taxon>
        <taxon>Flavobacterium</taxon>
    </lineage>
</organism>
<protein>
    <submittedName>
        <fullName evidence="2">Glycosyl hydrolase family 76</fullName>
    </submittedName>
</protein>
<dbReference type="InterPro" id="IPR053169">
    <property type="entry name" value="MUG_Protein"/>
</dbReference>
<comment type="caution">
    <text evidence="2">The sequence shown here is derived from an EMBL/GenBank/DDBJ whole genome shotgun (WGS) entry which is preliminary data.</text>
</comment>